<comment type="caution">
    <text evidence="3">The sequence shown here is derived from an EMBL/GenBank/DDBJ whole genome shotgun (WGS) entry which is preliminary data.</text>
</comment>
<sequence length="218" mass="21472">MSTANTTSKAEAEAKANPSSDPDPGPDPNATETGGGGGGNDTGTNVEDVLEAVTVTHKPARLSGGLAVGCGLLAVLTSAPATIIALLIGVFGLAGLAAGQFVLESRRAAGVGTALIFVGVLVSGVLGNSEVLVTVSTLATILAFDLSQNAFSVGAQMSSATDTTRGEIIHAAASFFVGSVAIVVAFAVYFVVGTGGQPIAALAFVLLAAVILSWSVRS</sequence>
<evidence type="ECO:0000256" key="1">
    <source>
        <dbReference type="SAM" id="MobiDB-lite"/>
    </source>
</evidence>
<gene>
    <name evidence="4" type="ORF">OB955_06155</name>
    <name evidence="3" type="ORF">OB960_07620</name>
</gene>
<evidence type="ECO:0000313" key="3">
    <source>
        <dbReference type="EMBL" id="MCU4741268.1"/>
    </source>
</evidence>
<feature type="transmembrane region" description="Helical" evidence="2">
    <location>
        <begin position="198"/>
        <end position="216"/>
    </location>
</feature>
<protein>
    <submittedName>
        <fullName evidence="3">Uncharacterized protein</fullName>
    </submittedName>
</protein>
<dbReference type="Proteomes" id="UP001320972">
    <property type="component" value="Unassembled WGS sequence"/>
</dbReference>
<evidence type="ECO:0000313" key="5">
    <source>
        <dbReference type="Proteomes" id="UP001320972"/>
    </source>
</evidence>
<feature type="region of interest" description="Disordered" evidence="1">
    <location>
        <begin position="1"/>
        <end position="45"/>
    </location>
</feature>
<keyword evidence="5" id="KW-1185">Reference proteome</keyword>
<feature type="transmembrane region" description="Helical" evidence="2">
    <location>
        <begin position="168"/>
        <end position="192"/>
    </location>
</feature>
<keyword evidence="2" id="KW-1133">Transmembrane helix</keyword>
<reference evidence="3 5" key="1">
    <citation type="submission" date="2022-09" db="EMBL/GenBank/DDBJ databases">
        <title>Enrichment on poylsaccharides allowed isolation of novel metabolic and taxonomic groups of Haloarchaea.</title>
        <authorList>
            <person name="Sorokin D.Y."/>
            <person name="Elcheninov A.G."/>
            <person name="Khizhniak T.V."/>
            <person name="Kolganova T.V."/>
            <person name="Kublanov I.V."/>
        </authorList>
    </citation>
    <scope>NUCLEOTIDE SEQUENCE</scope>
    <source>
        <strain evidence="4 5">AArc-m2/3/4</strain>
        <strain evidence="3">AArc-xg1-1</strain>
    </source>
</reference>
<dbReference type="EMBL" id="JAOPKB010000002">
    <property type="protein sequence ID" value="MCU4972317.1"/>
    <property type="molecule type" value="Genomic_DNA"/>
</dbReference>
<evidence type="ECO:0000313" key="6">
    <source>
        <dbReference type="Proteomes" id="UP001321018"/>
    </source>
</evidence>
<dbReference type="EMBL" id="JAOPKA010000003">
    <property type="protein sequence ID" value="MCU4741268.1"/>
    <property type="molecule type" value="Genomic_DNA"/>
</dbReference>
<proteinExistence type="predicted"/>
<dbReference type="RefSeq" id="WP_338003096.1">
    <property type="nucleotide sequence ID" value="NZ_JAOPKA010000003.1"/>
</dbReference>
<dbReference type="Pfam" id="PF24363">
    <property type="entry name" value="DUF7519"/>
    <property type="match status" value="1"/>
</dbReference>
<dbReference type="AlphaFoldDB" id="A0AAP2YYR3"/>
<dbReference type="Proteomes" id="UP001321018">
    <property type="component" value="Unassembled WGS sequence"/>
</dbReference>
<feature type="transmembrane region" description="Helical" evidence="2">
    <location>
        <begin position="66"/>
        <end position="96"/>
    </location>
</feature>
<name>A0AAP2YYR3_9EURY</name>
<accession>A0AAP2YYR3</accession>
<feature type="transmembrane region" description="Helical" evidence="2">
    <location>
        <begin position="108"/>
        <end position="125"/>
    </location>
</feature>
<dbReference type="InterPro" id="IPR055941">
    <property type="entry name" value="DUF7519"/>
</dbReference>
<evidence type="ECO:0000313" key="4">
    <source>
        <dbReference type="EMBL" id="MCU4972317.1"/>
    </source>
</evidence>
<evidence type="ECO:0000256" key="2">
    <source>
        <dbReference type="SAM" id="Phobius"/>
    </source>
</evidence>
<keyword evidence="2" id="KW-0812">Transmembrane</keyword>
<organism evidence="3 6">
    <name type="scientific">Natronoglomus mannanivorans</name>
    <dbReference type="NCBI Taxonomy" id="2979990"/>
    <lineage>
        <taxon>Archaea</taxon>
        <taxon>Methanobacteriati</taxon>
        <taxon>Methanobacteriota</taxon>
        <taxon>Stenosarchaea group</taxon>
        <taxon>Halobacteria</taxon>
        <taxon>Halobacteriales</taxon>
        <taxon>Natrialbaceae</taxon>
        <taxon>Natronoglomus</taxon>
    </lineage>
</organism>
<keyword evidence="2" id="KW-0472">Membrane</keyword>